<feature type="transmembrane region" description="Helical" evidence="1">
    <location>
        <begin position="275"/>
        <end position="302"/>
    </location>
</feature>
<name>A0A1U9Z2R3_9HYPH</name>
<keyword evidence="3" id="KW-1185">Reference proteome</keyword>
<feature type="transmembrane region" description="Helical" evidence="1">
    <location>
        <begin position="61"/>
        <end position="89"/>
    </location>
</feature>
<dbReference type="KEGG" id="mmed:Mame_02663"/>
<feature type="transmembrane region" description="Helical" evidence="1">
    <location>
        <begin position="178"/>
        <end position="198"/>
    </location>
</feature>
<evidence type="ECO:0008006" key="4">
    <source>
        <dbReference type="Google" id="ProtNLM"/>
    </source>
</evidence>
<keyword evidence="1" id="KW-0812">Transmembrane</keyword>
<proteinExistence type="predicted"/>
<keyword evidence="1" id="KW-0472">Membrane</keyword>
<accession>A0A1U9Z2R3</accession>
<evidence type="ECO:0000313" key="3">
    <source>
        <dbReference type="Proteomes" id="UP000191135"/>
    </source>
</evidence>
<dbReference type="eggNOG" id="ENOG5032R05">
    <property type="taxonomic scope" value="Bacteria"/>
</dbReference>
<feature type="transmembrane region" description="Helical" evidence="1">
    <location>
        <begin position="118"/>
        <end position="139"/>
    </location>
</feature>
<dbReference type="RefSeq" id="WP_033409384.1">
    <property type="nucleotide sequence ID" value="NZ_AQWH01000002.1"/>
</dbReference>
<evidence type="ECO:0000256" key="1">
    <source>
        <dbReference type="SAM" id="Phobius"/>
    </source>
</evidence>
<dbReference type="AlphaFoldDB" id="A0A1U9Z2R3"/>
<gene>
    <name evidence="2" type="ORF">Mame_02663</name>
</gene>
<keyword evidence="1" id="KW-1133">Transmembrane helix</keyword>
<feature type="transmembrane region" description="Helical" evidence="1">
    <location>
        <begin position="243"/>
        <end position="263"/>
    </location>
</feature>
<sequence length="328" mass="33686">MKTLNARTLLIGALSGVAAFALAYAAGVTVLFSTLLAAASALPILIAGLGYGLLPAIVGIVVAGALGLALASPFFALYTLAVTLIPAGWLSHLGNLARPATEIGGPEGQMAWYPLADIMMHLCAAVTLALIVVGAVAGYGPETTGQIIDAFAAALTAENPELAGDAAVIAQFKSMFTLLLPMVQGATSVILLFVAFHFASRIAIASGLSNRPREDVAVALRMSTNAIFVFLAALVATFFGGTIGLIGAACLGAFGGGFLLSGLARMHLAARGKSWAVPVIILSYLSLIFTFPALVFITMGLLDTRRAIALSPGAPTNNDDDERNEPWT</sequence>
<dbReference type="EMBL" id="CP020330">
    <property type="protein sequence ID" value="AQZ51989.1"/>
    <property type="molecule type" value="Genomic_DNA"/>
</dbReference>
<feature type="transmembrane region" description="Helical" evidence="1">
    <location>
        <begin position="218"/>
        <end position="236"/>
    </location>
</feature>
<dbReference type="STRING" id="1122214.Mame_02663"/>
<organism evidence="2 3">
    <name type="scientific">Martelella mediterranea DSM 17316</name>
    <dbReference type="NCBI Taxonomy" id="1122214"/>
    <lineage>
        <taxon>Bacteria</taxon>
        <taxon>Pseudomonadati</taxon>
        <taxon>Pseudomonadota</taxon>
        <taxon>Alphaproteobacteria</taxon>
        <taxon>Hyphomicrobiales</taxon>
        <taxon>Aurantimonadaceae</taxon>
        <taxon>Martelella</taxon>
    </lineage>
</organism>
<dbReference type="OrthoDB" id="8454704at2"/>
<feature type="transmembrane region" description="Helical" evidence="1">
    <location>
        <begin position="35"/>
        <end position="54"/>
    </location>
</feature>
<evidence type="ECO:0000313" key="2">
    <source>
        <dbReference type="EMBL" id="AQZ51989.1"/>
    </source>
</evidence>
<dbReference type="Proteomes" id="UP000191135">
    <property type="component" value="Chromosome"/>
</dbReference>
<protein>
    <recommendedName>
        <fullName evidence="4">DUF2232 domain-containing protein</fullName>
    </recommendedName>
</protein>
<reference evidence="2 3" key="1">
    <citation type="submission" date="2017-03" db="EMBL/GenBank/DDBJ databases">
        <title>Foreign affairs: Plasmid Transfer between Roseobacters and Rhizobia.</title>
        <authorList>
            <person name="Bartling P."/>
            <person name="Bunk B."/>
            <person name="Overmann J."/>
            <person name="Brinkmann H."/>
            <person name="Petersen J."/>
        </authorList>
    </citation>
    <scope>NUCLEOTIDE SEQUENCE [LARGE SCALE GENOMIC DNA]</scope>
    <source>
        <strain evidence="2 3">MACL11</strain>
    </source>
</reference>